<protein>
    <submittedName>
        <fullName evidence="1">Uncharacterized protein</fullName>
    </submittedName>
</protein>
<comment type="caution">
    <text evidence="1">The sequence shown here is derived from an EMBL/GenBank/DDBJ whole genome shotgun (WGS) entry which is preliminary data.</text>
</comment>
<organism evidence="1 2">
    <name type="scientific">Riccia sorocarpa</name>
    <dbReference type="NCBI Taxonomy" id="122646"/>
    <lineage>
        <taxon>Eukaryota</taxon>
        <taxon>Viridiplantae</taxon>
        <taxon>Streptophyta</taxon>
        <taxon>Embryophyta</taxon>
        <taxon>Marchantiophyta</taxon>
        <taxon>Marchantiopsida</taxon>
        <taxon>Marchantiidae</taxon>
        <taxon>Marchantiales</taxon>
        <taxon>Ricciaceae</taxon>
        <taxon>Riccia</taxon>
    </lineage>
</organism>
<accession>A0ABD3GZT9</accession>
<name>A0ABD3GZT9_9MARC</name>
<sequence length="122" mass="14128">MAPAHILQKKRPESPKRFFIFDLEGLEVVKDHNGARKALMHVPGWVEQVPHDGYVEYWFYLCYDRERKFPAAKARLPWPLFEHAPLPILQAFVHVVNRRVYGGAALNEKENDDGSETSRSKA</sequence>
<dbReference type="Proteomes" id="UP001633002">
    <property type="component" value="Unassembled WGS sequence"/>
</dbReference>
<evidence type="ECO:0000313" key="1">
    <source>
        <dbReference type="EMBL" id="KAL3683394.1"/>
    </source>
</evidence>
<reference evidence="1 2" key="1">
    <citation type="submission" date="2024-09" db="EMBL/GenBank/DDBJ databases">
        <title>Chromosome-scale assembly of Riccia sorocarpa.</title>
        <authorList>
            <person name="Paukszto L."/>
        </authorList>
    </citation>
    <scope>NUCLEOTIDE SEQUENCE [LARGE SCALE GENOMIC DNA]</scope>
    <source>
        <strain evidence="1">LP-2024</strain>
        <tissue evidence="1">Aerial parts of the thallus</tissue>
    </source>
</reference>
<gene>
    <name evidence="1" type="ORF">R1sor_001416</name>
</gene>
<evidence type="ECO:0000313" key="2">
    <source>
        <dbReference type="Proteomes" id="UP001633002"/>
    </source>
</evidence>
<keyword evidence="2" id="KW-1185">Reference proteome</keyword>
<dbReference type="AlphaFoldDB" id="A0ABD3GZT9"/>
<dbReference type="EMBL" id="JBJQOH010000006">
    <property type="protein sequence ID" value="KAL3683394.1"/>
    <property type="molecule type" value="Genomic_DNA"/>
</dbReference>
<proteinExistence type="predicted"/>